<dbReference type="GO" id="GO:0005634">
    <property type="term" value="C:nucleus"/>
    <property type="evidence" value="ECO:0007669"/>
    <property type="project" value="TreeGrafter"/>
</dbReference>
<accession>A0A9N9UAN9</accession>
<dbReference type="EMBL" id="CABFNO020001327">
    <property type="protein sequence ID" value="CAG9981787.1"/>
    <property type="molecule type" value="Genomic_DNA"/>
</dbReference>
<protein>
    <recommendedName>
        <fullName evidence="5">Zn(2)-C6 fungal-type domain-containing protein</fullName>
    </recommendedName>
</protein>
<dbReference type="InterPro" id="IPR007219">
    <property type="entry name" value="XnlR_reg_dom"/>
</dbReference>
<dbReference type="SMART" id="SM00066">
    <property type="entry name" value="GAL4"/>
    <property type="match status" value="1"/>
</dbReference>
<proteinExistence type="predicted"/>
<sequence length="680" mass="76297">MSLSLCPNIKSKTQSCAECRRRRIRCDGQVVPCSQCVYYQVPELCHYPARKTRKAPSLTLSREYADVSNAYERGRGILNRLFPKHSLEDLEHLSCDQLLALLPDASLQVPSSSSPSPSPAQPSTQLAAARCVAGACDSPTATILDLEPSPDQDFEWNETEDDHIHRQFSEDDVNGLSVLFETGKHSYLGISSVPTIMRVMVHSSSQLRKAIQKRREMQSLRPRPYRAATPKEMDRCVQPIINDEASLVDAYFRTVHGITPMIDELGFRQCRAQGGGLGRSRGPWLALYNMVLALGYIAANDDSQPGHGIYFARASKHLDMSCFASGHIYTLQALALYSGYYLHYLNRPNMASAVMGAAHRMAVAMGLHQVPPYIKAPSSPGSNADVRARTWWSLFCLDVWAGTTLGRPIGGIWDVESMASSPMHLRVDLDYQSISIRTSASFCRIAARIQDRMARLPLMLPNELKQFDQELLAWHADVHPIFRDPKHSPQPIRLASLTLQYRYLDQRMTLYRPYLLLQSLGASSPSERSPRDDTTAIADTCVTIARETIELIKGNWYPNQLVAWNSSWFLFQAVLVVLLRLNSATAETDVQSLELDIVESLRLFNEMCRWRGPAAHTHDLIQFIYESRALEEHDMGVEELLSDEALMILLGFEPNSELTWAGLFDAEQGSNELSMISFGL</sequence>
<reference evidence="6" key="1">
    <citation type="submission" date="2021-10" db="EMBL/GenBank/DDBJ databases">
        <authorList>
            <person name="Piombo E."/>
        </authorList>
    </citation>
    <scope>NUCLEOTIDE SEQUENCE</scope>
</reference>
<evidence type="ECO:0000256" key="4">
    <source>
        <dbReference type="ARBA" id="ARBA00023242"/>
    </source>
</evidence>
<evidence type="ECO:0000313" key="6">
    <source>
        <dbReference type="EMBL" id="CAG9981787.1"/>
    </source>
</evidence>
<gene>
    <name evidence="6" type="ORF">CBYS24578_00017411</name>
</gene>
<dbReference type="OrthoDB" id="3362851at2759"/>
<dbReference type="AlphaFoldDB" id="A0A9N9UAN9"/>
<dbReference type="GO" id="GO:0000435">
    <property type="term" value="P:positive regulation of transcription from RNA polymerase II promoter by galactose"/>
    <property type="evidence" value="ECO:0007669"/>
    <property type="project" value="TreeGrafter"/>
</dbReference>
<dbReference type="PROSITE" id="PS50048">
    <property type="entry name" value="ZN2_CY6_FUNGAL_2"/>
    <property type="match status" value="1"/>
</dbReference>
<keyword evidence="4" id="KW-0539">Nucleus</keyword>
<dbReference type="SUPFAM" id="SSF57701">
    <property type="entry name" value="Zn2/Cys6 DNA-binding domain"/>
    <property type="match status" value="1"/>
</dbReference>
<dbReference type="Pfam" id="PF04082">
    <property type="entry name" value="Fungal_trans"/>
    <property type="match status" value="1"/>
</dbReference>
<keyword evidence="1" id="KW-0479">Metal-binding</keyword>
<dbReference type="CDD" id="cd00067">
    <property type="entry name" value="GAL4"/>
    <property type="match status" value="1"/>
</dbReference>
<dbReference type="PANTHER" id="PTHR47424:SF5">
    <property type="entry name" value="ZN(II)2CYS6 TRANSCRIPTION FACTOR (EUROFUNG)"/>
    <property type="match status" value="1"/>
</dbReference>
<dbReference type="InterPro" id="IPR051127">
    <property type="entry name" value="Fungal_SecMet_Regulators"/>
</dbReference>
<dbReference type="CDD" id="cd12148">
    <property type="entry name" value="fungal_TF_MHR"/>
    <property type="match status" value="1"/>
</dbReference>
<dbReference type="PROSITE" id="PS00463">
    <property type="entry name" value="ZN2_CY6_FUNGAL_1"/>
    <property type="match status" value="1"/>
</dbReference>
<evidence type="ECO:0000259" key="5">
    <source>
        <dbReference type="PROSITE" id="PS50048"/>
    </source>
</evidence>
<dbReference type="Gene3D" id="4.10.240.10">
    <property type="entry name" value="Zn(2)-C6 fungal-type DNA-binding domain"/>
    <property type="match status" value="1"/>
</dbReference>
<dbReference type="GO" id="GO:0008270">
    <property type="term" value="F:zinc ion binding"/>
    <property type="evidence" value="ECO:0007669"/>
    <property type="project" value="InterPro"/>
</dbReference>
<evidence type="ECO:0000313" key="7">
    <source>
        <dbReference type="Proteomes" id="UP000754883"/>
    </source>
</evidence>
<dbReference type="Pfam" id="PF00172">
    <property type="entry name" value="Zn_clus"/>
    <property type="match status" value="1"/>
</dbReference>
<dbReference type="GO" id="GO:0000981">
    <property type="term" value="F:DNA-binding transcription factor activity, RNA polymerase II-specific"/>
    <property type="evidence" value="ECO:0007669"/>
    <property type="project" value="InterPro"/>
</dbReference>
<dbReference type="GO" id="GO:0006351">
    <property type="term" value="P:DNA-templated transcription"/>
    <property type="evidence" value="ECO:0007669"/>
    <property type="project" value="InterPro"/>
</dbReference>
<evidence type="ECO:0000256" key="2">
    <source>
        <dbReference type="ARBA" id="ARBA00023015"/>
    </source>
</evidence>
<evidence type="ECO:0000256" key="1">
    <source>
        <dbReference type="ARBA" id="ARBA00022723"/>
    </source>
</evidence>
<dbReference type="InterPro" id="IPR036864">
    <property type="entry name" value="Zn2-C6_fun-type_DNA-bd_sf"/>
</dbReference>
<dbReference type="GO" id="GO:0000978">
    <property type="term" value="F:RNA polymerase II cis-regulatory region sequence-specific DNA binding"/>
    <property type="evidence" value="ECO:0007669"/>
    <property type="project" value="TreeGrafter"/>
</dbReference>
<dbReference type="PANTHER" id="PTHR47424">
    <property type="entry name" value="REGULATORY PROTEIN GAL4"/>
    <property type="match status" value="1"/>
</dbReference>
<name>A0A9N9UAN9_9HYPO</name>
<dbReference type="SMART" id="SM00906">
    <property type="entry name" value="Fungal_trans"/>
    <property type="match status" value="1"/>
</dbReference>
<keyword evidence="2" id="KW-0805">Transcription regulation</keyword>
<dbReference type="Proteomes" id="UP000754883">
    <property type="component" value="Unassembled WGS sequence"/>
</dbReference>
<evidence type="ECO:0000256" key="3">
    <source>
        <dbReference type="ARBA" id="ARBA00023163"/>
    </source>
</evidence>
<dbReference type="InterPro" id="IPR001138">
    <property type="entry name" value="Zn2Cys6_DnaBD"/>
</dbReference>
<keyword evidence="7" id="KW-1185">Reference proteome</keyword>
<feature type="domain" description="Zn(2)-C6 fungal-type" evidence="5">
    <location>
        <begin position="15"/>
        <end position="47"/>
    </location>
</feature>
<comment type="caution">
    <text evidence="6">The sequence shown here is derived from an EMBL/GenBank/DDBJ whole genome shotgun (WGS) entry which is preliminary data.</text>
</comment>
<keyword evidence="3" id="KW-0804">Transcription</keyword>
<organism evidence="6 7">
    <name type="scientific">Clonostachys byssicola</name>
    <dbReference type="NCBI Taxonomy" id="160290"/>
    <lineage>
        <taxon>Eukaryota</taxon>
        <taxon>Fungi</taxon>
        <taxon>Dikarya</taxon>
        <taxon>Ascomycota</taxon>
        <taxon>Pezizomycotina</taxon>
        <taxon>Sordariomycetes</taxon>
        <taxon>Hypocreomycetidae</taxon>
        <taxon>Hypocreales</taxon>
        <taxon>Bionectriaceae</taxon>
        <taxon>Clonostachys</taxon>
    </lineage>
</organism>